<dbReference type="AlphaFoldDB" id="A0A0D1JJQ7"/>
<feature type="domain" description="Mga helix-turn-helix" evidence="1">
    <location>
        <begin position="83"/>
        <end position="156"/>
    </location>
</feature>
<evidence type="ECO:0000313" key="2">
    <source>
        <dbReference type="EMBL" id="KIU21588.1"/>
    </source>
</evidence>
<comment type="caution">
    <text evidence="2">The sequence shown here is derived from an EMBL/GenBank/DDBJ whole genome shotgun (WGS) entry which is preliminary data.</text>
</comment>
<dbReference type="RefSeq" id="WP_043710901.1">
    <property type="nucleotide sequence ID" value="NZ_JALOCT010000007.1"/>
</dbReference>
<accession>A0A0D1JJQ7</accession>
<gene>
    <name evidence="2" type="ORF">QX99_00667</name>
</gene>
<sequence length="497" mass="58058">MHDKQDRNKLKLFRYMRTRGEAPVLQVMEDLDMSRYIVLSTTQQLAIDIEMITGMTDGILIEGGSDVRFSVPATVLDWESLGLHYLMTSIRGRMVHELFHEQVTSWEEFAFDVDVSVPKMYKERAQVAEDLAREGIRISRDYKLVGNEEHIRLFKFEMLTYYNGRRDSPFPLDVQEQAREVVNEIIVPECGTLRETQLVGLRHLYAIWWSRFRQRHFVSTGFTNRFLKPTAELSDRSRRLIHLLMERMSDTPDLPVETAASEARFIILTMHTLGLFPPEQMMTDVTDSVIQYWHHFERALKESYYCLFMLRADQVDIRSVTRVLEPEILRFFVFPYVGEEDYEYMTNVADIAPEYPLAYEFSKDVMRHFSEFTGVPARDLDNFMLPDLIATVMGYPNFYRAIPAVNITIDFSGHHGIEEVMAMSLNGLPGYKIQINHVLSEYTDILVTDAPQPKDEPYTALIWRGIGTPGQMTELLQEINRVKMKKFNAWRDNNKHK</sequence>
<proteinExistence type="predicted"/>
<dbReference type="eggNOG" id="COG3711">
    <property type="taxonomic scope" value="Bacteria"/>
</dbReference>
<evidence type="ECO:0000313" key="3">
    <source>
        <dbReference type="Proteomes" id="UP000032287"/>
    </source>
</evidence>
<keyword evidence="3" id="KW-1185">Reference proteome</keyword>
<dbReference type="Pfam" id="PF05043">
    <property type="entry name" value="Mga"/>
    <property type="match status" value="1"/>
</dbReference>
<dbReference type="PATRIC" id="fig|137591.25.peg.642"/>
<dbReference type="InterPro" id="IPR007737">
    <property type="entry name" value="Mga_HTH"/>
</dbReference>
<name>A0A0D1JJQ7_9LACO</name>
<evidence type="ECO:0000259" key="1">
    <source>
        <dbReference type="Pfam" id="PF05043"/>
    </source>
</evidence>
<dbReference type="Proteomes" id="UP000032287">
    <property type="component" value="Unassembled WGS sequence"/>
</dbReference>
<organism evidence="2 3">
    <name type="scientific">Weissella cibaria</name>
    <dbReference type="NCBI Taxonomy" id="137591"/>
    <lineage>
        <taxon>Bacteria</taxon>
        <taxon>Bacillati</taxon>
        <taxon>Bacillota</taxon>
        <taxon>Bacilli</taxon>
        <taxon>Lactobacillales</taxon>
        <taxon>Lactobacillaceae</taxon>
        <taxon>Weissella</taxon>
    </lineage>
</organism>
<protein>
    <submittedName>
        <fullName evidence="2">Mga helix-turn-helix domain protein</fullName>
    </submittedName>
</protein>
<reference evidence="2 3" key="1">
    <citation type="journal article" date="2015" name="Microbiology (Mosc.)">
        <title>Genomics of the Weissella cibaria species with an examination of its metabolic traits.</title>
        <authorList>
            <person name="Lynch K.M."/>
            <person name="Lucid A."/>
            <person name="Arendt E.K."/>
            <person name="Sleator R.D."/>
            <person name="Lucey B."/>
            <person name="Coffey A."/>
        </authorList>
    </citation>
    <scope>NUCLEOTIDE SEQUENCE [LARGE SCALE GENOMIC DNA]</scope>
    <source>
        <strain evidence="2 3">MG1</strain>
    </source>
</reference>
<dbReference type="EMBL" id="JWHU01000007">
    <property type="protein sequence ID" value="KIU21588.1"/>
    <property type="molecule type" value="Genomic_DNA"/>
</dbReference>
<dbReference type="STRING" id="137591.AO080_01210"/>